<feature type="compositionally biased region" description="Polar residues" evidence="1">
    <location>
        <begin position="135"/>
        <end position="145"/>
    </location>
</feature>
<accession>A0AAV7HYX4</accession>
<feature type="compositionally biased region" description="Polar residues" evidence="1">
    <location>
        <begin position="153"/>
        <end position="164"/>
    </location>
</feature>
<feature type="region of interest" description="Disordered" evidence="1">
    <location>
        <begin position="112"/>
        <end position="164"/>
    </location>
</feature>
<protein>
    <submittedName>
        <fullName evidence="2">Uncharacterized protein</fullName>
    </submittedName>
</protein>
<dbReference type="Proteomes" id="UP000826195">
    <property type="component" value="Unassembled WGS sequence"/>
</dbReference>
<gene>
    <name evidence="2" type="ORF">KQX54_005100</name>
</gene>
<evidence type="ECO:0000313" key="3">
    <source>
        <dbReference type="Proteomes" id="UP000826195"/>
    </source>
</evidence>
<proteinExistence type="predicted"/>
<comment type="caution">
    <text evidence="2">The sequence shown here is derived from an EMBL/GenBank/DDBJ whole genome shotgun (WGS) entry which is preliminary data.</text>
</comment>
<name>A0AAV7HYX4_COTGL</name>
<dbReference type="AlphaFoldDB" id="A0AAV7HYX4"/>
<organism evidence="2 3">
    <name type="scientific">Cotesia glomerata</name>
    <name type="common">Lepidopteran parasitic wasp</name>
    <name type="synonym">Apanteles glomeratus</name>
    <dbReference type="NCBI Taxonomy" id="32391"/>
    <lineage>
        <taxon>Eukaryota</taxon>
        <taxon>Metazoa</taxon>
        <taxon>Ecdysozoa</taxon>
        <taxon>Arthropoda</taxon>
        <taxon>Hexapoda</taxon>
        <taxon>Insecta</taxon>
        <taxon>Pterygota</taxon>
        <taxon>Neoptera</taxon>
        <taxon>Endopterygota</taxon>
        <taxon>Hymenoptera</taxon>
        <taxon>Apocrita</taxon>
        <taxon>Ichneumonoidea</taxon>
        <taxon>Braconidae</taxon>
        <taxon>Microgastrinae</taxon>
        <taxon>Cotesia</taxon>
    </lineage>
</organism>
<evidence type="ECO:0000256" key="1">
    <source>
        <dbReference type="SAM" id="MobiDB-lite"/>
    </source>
</evidence>
<sequence length="164" mass="17645">MSNLKKSPFVTQAGLDLHPEKGVFFMTENRGWDIKVYETTKQLTTDDSVLTRRSPSDVGTEGPVNGKGRTSFGIITIIIMIIFADLSDWTASGQRIPLPPIPGVLLSATSTLPSTSTRKPQLVPSTPAVGPIQTIKPNKGSSGSPVQELPAQYPSNQLAQRSQD</sequence>
<evidence type="ECO:0000313" key="2">
    <source>
        <dbReference type="EMBL" id="KAH0539485.1"/>
    </source>
</evidence>
<dbReference type="EMBL" id="JAHXZJ010002609">
    <property type="protein sequence ID" value="KAH0539485.1"/>
    <property type="molecule type" value="Genomic_DNA"/>
</dbReference>
<keyword evidence="3" id="KW-1185">Reference proteome</keyword>
<reference evidence="2 3" key="1">
    <citation type="journal article" date="2021" name="J. Hered.">
        <title>A chromosome-level genome assembly of the parasitoid wasp, Cotesia glomerata (Hymenoptera: Braconidae).</title>
        <authorList>
            <person name="Pinto B.J."/>
            <person name="Weis J.J."/>
            <person name="Gamble T."/>
            <person name="Ode P.J."/>
            <person name="Paul R."/>
            <person name="Zaspel J.M."/>
        </authorList>
    </citation>
    <scope>NUCLEOTIDE SEQUENCE [LARGE SCALE GENOMIC DNA]</scope>
    <source>
        <strain evidence="2">CgM1</strain>
    </source>
</reference>